<gene>
    <name evidence="2" type="ORF">ACFFGE_12335</name>
</gene>
<dbReference type="Proteomes" id="UP001589906">
    <property type="component" value="Unassembled WGS sequence"/>
</dbReference>
<dbReference type="SUPFAM" id="SSF46785">
    <property type="entry name" value="Winged helix' DNA-binding domain"/>
    <property type="match status" value="1"/>
</dbReference>
<dbReference type="EMBL" id="JBHLSW010000007">
    <property type="protein sequence ID" value="MFC0634661.1"/>
    <property type="molecule type" value="Genomic_DNA"/>
</dbReference>
<protein>
    <submittedName>
        <fullName evidence="2">Helix-turn-helix domain-containing protein</fullName>
    </submittedName>
</protein>
<dbReference type="RefSeq" id="WP_376836695.1">
    <property type="nucleotide sequence ID" value="NZ_JBHLSW010000007.1"/>
</dbReference>
<sequence length="162" mass="18103">MTAPTSSTVLAFPPKASTKTASSQEKIWSKAVVANGYAGIPSILIQAQSRLGLTAMQFNILVQLLDYYRDPHRAPFPSRAELGRRIGVKPKTIQTNMRQLEQAGLVRREMRKTAAGDWASNIYHLDGLVERVKKLEPEFTEARKEREAGRARVSTPVGRRRS</sequence>
<feature type="region of interest" description="Disordered" evidence="1">
    <location>
        <begin position="141"/>
        <end position="162"/>
    </location>
</feature>
<organism evidence="2 3">
    <name type="scientific">Brevundimonas balnearis</name>
    <dbReference type="NCBI Taxonomy" id="1572858"/>
    <lineage>
        <taxon>Bacteria</taxon>
        <taxon>Pseudomonadati</taxon>
        <taxon>Pseudomonadota</taxon>
        <taxon>Alphaproteobacteria</taxon>
        <taxon>Caulobacterales</taxon>
        <taxon>Caulobacteraceae</taxon>
        <taxon>Brevundimonas</taxon>
    </lineage>
</organism>
<evidence type="ECO:0000313" key="2">
    <source>
        <dbReference type="EMBL" id="MFC0634661.1"/>
    </source>
</evidence>
<reference evidence="2 3" key="1">
    <citation type="submission" date="2024-09" db="EMBL/GenBank/DDBJ databases">
        <authorList>
            <person name="Sun Q."/>
            <person name="Mori K."/>
        </authorList>
    </citation>
    <scope>NUCLEOTIDE SEQUENCE [LARGE SCALE GENOMIC DNA]</scope>
    <source>
        <strain evidence="2 3">NCAIM B.02621</strain>
    </source>
</reference>
<evidence type="ECO:0000256" key="1">
    <source>
        <dbReference type="SAM" id="MobiDB-lite"/>
    </source>
</evidence>
<name>A0ABV6R5G4_9CAUL</name>
<comment type="caution">
    <text evidence="2">The sequence shown here is derived from an EMBL/GenBank/DDBJ whole genome shotgun (WGS) entry which is preliminary data.</text>
</comment>
<accession>A0ABV6R5G4</accession>
<dbReference type="InterPro" id="IPR036388">
    <property type="entry name" value="WH-like_DNA-bd_sf"/>
</dbReference>
<dbReference type="InterPro" id="IPR036390">
    <property type="entry name" value="WH_DNA-bd_sf"/>
</dbReference>
<keyword evidence="3" id="KW-1185">Reference proteome</keyword>
<dbReference type="Pfam" id="PF13730">
    <property type="entry name" value="HTH_36"/>
    <property type="match status" value="1"/>
</dbReference>
<evidence type="ECO:0000313" key="3">
    <source>
        <dbReference type="Proteomes" id="UP001589906"/>
    </source>
</evidence>
<dbReference type="Gene3D" id="1.10.10.10">
    <property type="entry name" value="Winged helix-like DNA-binding domain superfamily/Winged helix DNA-binding domain"/>
    <property type="match status" value="1"/>
</dbReference>
<feature type="compositionally biased region" description="Basic and acidic residues" evidence="1">
    <location>
        <begin position="141"/>
        <end position="150"/>
    </location>
</feature>
<proteinExistence type="predicted"/>